<name>A0A2T4U0Y9_9BACT</name>
<dbReference type="EMBL" id="NVQC01000009">
    <property type="protein sequence ID" value="PTL37009.1"/>
    <property type="molecule type" value="Genomic_DNA"/>
</dbReference>
<dbReference type="Proteomes" id="UP000241436">
    <property type="component" value="Unassembled WGS sequence"/>
</dbReference>
<accession>A0A2T4U0Y9</accession>
<dbReference type="RefSeq" id="WP_107561173.1">
    <property type="nucleotide sequence ID" value="NZ_NVQC01000009.1"/>
</dbReference>
<evidence type="ECO:0000313" key="3">
    <source>
        <dbReference type="Proteomes" id="UP000241436"/>
    </source>
</evidence>
<dbReference type="InterPro" id="IPR038733">
    <property type="entry name" value="Predicted_DNA_bind_prot_RHH"/>
</dbReference>
<dbReference type="AlphaFoldDB" id="A0A2T4U0Y9"/>
<reference evidence="3" key="2">
    <citation type="journal article" date="2018" name="Environ. Microbiol.">
        <title>Bloom of a denitrifying methanotroph, 'Candidatus Methylomirabilis limnetica', in a deep stratified lake.</title>
        <authorList>
            <person name="Graf J.S."/>
            <person name="Mayr M.J."/>
            <person name="Marchant H.K."/>
            <person name="Tienken D."/>
            <person name="Hach P.F."/>
            <person name="Brand A."/>
            <person name="Schubert C.J."/>
            <person name="Kuypers M.M."/>
            <person name="Milucka J."/>
        </authorList>
    </citation>
    <scope>NUCLEOTIDE SEQUENCE [LARGE SCALE GENOMIC DNA]</scope>
    <source>
        <strain evidence="3">Zug</strain>
    </source>
</reference>
<gene>
    <name evidence="2" type="ORF">CLG94_01725</name>
</gene>
<keyword evidence="3" id="KW-1185">Reference proteome</keyword>
<organism evidence="2 3">
    <name type="scientific">Candidatus Methylomirabilis limnetica</name>
    <dbReference type="NCBI Taxonomy" id="2033718"/>
    <lineage>
        <taxon>Bacteria</taxon>
        <taxon>Candidatus Methylomirabilota</taxon>
        <taxon>Candidatus Methylomirabilia</taxon>
        <taxon>Candidatus Methylomirabilales</taxon>
        <taxon>Candidatus Methylomirabilaceae</taxon>
        <taxon>Candidatus Methylomirabilis</taxon>
    </lineage>
</organism>
<dbReference type="OrthoDB" id="2970764at2"/>
<reference evidence="2 3" key="1">
    <citation type="submission" date="2017-09" db="EMBL/GenBank/DDBJ databases">
        <title>Bloom of a denitrifying methanotroph, Candidatus Methylomirabilis limnetica, in a deep stratified lake.</title>
        <authorList>
            <person name="Graf J.S."/>
            <person name="Marchant H.K."/>
            <person name="Tienken D."/>
            <person name="Hach P.F."/>
            <person name="Brand A."/>
            <person name="Schubert C.J."/>
            <person name="Kuypers M.M."/>
            <person name="Milucka J."/>
        </authorList>
    </citation>
    <scope>NUCLEOTIDE SEQUENCE [LARGE SCALE GENOMIC DNA]</scope>
    <source>
        <strain evidence="2 3">Zug</strain>
    </source>
</reference>
<protein>
    <recommendedName>
        <fullName evidence="1">Predicted DNA-binding protein ribbon-helix-helix domain-containing protein</fullName>
    </recommendedName>
</protein>
<proteinExistence type="predicted"/>
<evidence type="ECO:0000259" key="1">
    <source>
        <dbReference type="Pfam" id="PF12651"/>
    </source>
</evidence>
<evidence type="ECO:0000313" key="2">
    <source>
        <dbReference type="EMBL" id="PTL37009.1"/>
    </source>
</evidence>
<comment type="caution">
    <text evidence="2">The sequence shown here is derived from an EMBL/GenBank/DDBJ whole genome shotgun (WGS) entry which is preliminary data.</text>
</comment>
<dbReference type="Pfam" id="PF12651">
    <property type="entry name" value="RHH_3"/>
    <property type="match status" value="1"/>
</dbReference>
<sequence>MPRKVRKQIYLDPHHAQLLKQLARDLGVSEAALIRQAVDQQAAHLTPLRRDPAAWQQERAFIERLIQDGTVPGRRTWKRDDLHER</sequence>
<feature type="domain" description="Predicted DNA-binding protein ribbon-helix-helix" evidence="1">
    <location>
        <begin position="4"/>
        <end position="39"/>
    </location>
</feature>